<organism evidence="1 2">
    <name type="scientific">Bradyrhizobium sediminis</name>
    <dbReference type="NCBI Taxonomy" id="2840469"/>
    <lineage>
        <taxon>Bacteria</taxon>
        <taxon>Pseudomonadati</taxon>
        <taxon>Pseudomonadota</taxon>
        <taxon>Alphaproteobacteria</taxon>
        <taxon>Hyphomicrobiales</taxon>
        <taxon>Nitrobacteraceae</taxon>
        <taxon>Bradyrhizobium</taxon>
    </lineage>
</organism>
<gene>
    <name evidence="1" type="ORF">KMZ93_15660</name>
</gene>
<evidence type="ECO:0000313" key="1">
    <source>
        <dbReference type="EMBL" id="QWG21450.1"/>
    </source>
</evidence>
<dbReference type="EMBL" id="CP076136">
    <property type="protein sequence ID" value="QWG21450.1"/>
    <property type="molecule type" value="Genomic_DNA"/>
</dbReference>
<sequence>MSKRSWAQTLVAVVLALLAAGFLQVAGGWVYGDSPYVQYLKWVHHDIPRFTVPVRLVEGTPFSFPARIIRTYGHELNLLVYFSGKKERAVVEGLIGGPIGQPVNAGRPPGKLPTTVRVTVKDQDQRIVYDQTRSSDGRHASSASFVGRQFAFLPPLNEGHYTISVTPLSDVSGLAPFRTELELTYRSK</sequence>
<dbReference type="RefSeq" id="WP_215602173.1">
    <property type="nucleotide sequence ID" value="NZ_CP076136.1"/>
</dbReference>
<evidence type="ECO:0000313" key="2">
    <source>
        <dbReference type="Proteomes" id="UP000676951"/>
    </source>
</evidence>
<reference evidence="1 2" key="1">
    <citation type="submission" date="2021-06" db="EMBL/GenBank/DDBJ databases">
        <title>Bradyrhizobium sp. S2-11-4 Genome sequencing.</title>
        <authorList>
            <person name="Jin L."/>
        </authorList>
    </citation>
    <scope>NUCLEOTIDE SEQUENCE [LARGE SCALE GENOMIC DNA]</scope>
    <source>
        <strain evidence="1 2">S2-11-4</strain>
    </source>
</reference>
<name>A0A975RV82_9BRAD</name>
<dbReference type="AlphaFoldDB" id="A0A975RV82"/>
<keyword evidence="2" id="KW-1185">Reference proteome</keyword>
<dbReference type="Proteomes" id="UP000676951">
    <property type="component" value="Chromosome"/>
</dbReference>
<accession>A0A975RV82</accession>
<evidence type="ECO:0008006" key="3">
    <source>
        <dbReference type="Google" id="ProtNLM"/>
    </source>
</evidence>
<proteinExistence type="predicted"/>
<protein>
    <recommendedName>
        <fullName evidence="3">DUF5625 domain-containing protein</fullName>
    </recommendedName>
</protein>